<feature type="domain" description="Resolvase HTH" evidence="1">
    <location>
        <begin position="353"/>
        <end position="389"/>
    </location>
</feature>
<dbReference type="EMBL" id="RQIS01000008">
    <property type="protein sequence ID" value="RQH06171.1"/>
    <property type="molecule type" value="Genomic_DNA"/>
</dbReference>
<protein>
    <recommendedName>
        <fullName evidence="1">Resolvase HTH domain-containing protein</fullName>
    </recommendedName>
</protein>
<dbReference type="AlphaFoldDB" id="A0A3N6N607"/>
<dbReference type="InterPro" id="IPR006120">
    <property type="entry name" value="Resolvase_HTH_dom"/>
</dbReference>
<name>A0A3N6N607_9BURK</name>
<reference evidence="2 3" key="1">
    <citation type="submission" date="2018-11" db="EMBL/GenBank/DDBJ databases">
        <title>Paraburkholderia sp. DHOA04, isolated from soil.</title>
        <authorList>
            <person name="Gao Z.-H."/>
            <person name="Qiu L.-H."/>
            <person name="Fu J.-C."/>
        </authorList>
    </citation>
    <scope>NUCLEOTIDE SEQUENCE [LARGE SCALE GENOMIC DNA]</scope>
    <source>
        <strain evidence="2 3">DHOA04</strain>
    </source>
</reference>
<sequence length="420" mass="47234">MRLHNPGPLEGEKPGEPQKTANATLQKRAEPKWAWLWPRWDSPFQAAISGWKDLEDAVLLGDDGLSKGWITRDGLQARIRWNHYVARLPFVPLAVDEIAVSYSRRWPVTANQIDRLAATWLRASLVDTIGSEAFRSGVQFLLDSIALEQAESDEAIRSPVKLLKLAYAQLLTLPRQSDDGFRLAAFWLVLIGCAVDRLPYPDCKLCFRHAPHGHQYCFAHSQARAFQGTKAQKARRYYLGRKTARELGWDRRRPVIQAHAEFEIPNLIARHLWGTLPRGEADLFKRIRKQLAGSPNVRQLLNGPIPRGNVALDALLRDKLDPLELLPQAWPEKVALAERWLSCELRQAPGMRGRSRALSAKIQRAERLASRGMSIGQIAKALGCSTATIGSWRTRGQAQRLSQILSYQSQSKSSARGQTS</sequence>
<gene>
    <name evidence="2" type="ORF">D1Y85_13435</name>
</gene>
<keyword evidence="3" id="KW-1185">Reference proteome</keyword>
<dbReference type="Proteomes" id="UP000272778">
    <property type="component" value="Unassembled WGS sequence"/>
</dbReference>
<evidence type="ECO:0000313" key="3">
    <source>
        <dbReference type="Proteomes" id="UP000272778"/>
    </source>
</evidence>
<dbReference type="GO" id="GO:0003677">
    <property type="term" value="F:DNA binding"/>
    <property type="evidence" value="ECO:0007669"/>
    <property type="project" value="InterPro"/>
</dbReference>
<dbReference type="GO" id="GO:0000150">
    <property type="term" value="F:DNA strand exchange activity"/>
    <property type="evidence" value="ECO:0007669"/>
    <property type="project" value="InterPro"/>
</dbReference>
<proteinExistence type="predicted"/>
<dbReference type="OrthoDB" id="9131310at2"/>
<dbReference type="Pfam" id="PF02796">
    <property type="entry name" value="HTH_7"/>
    <property type="match status" value="1"/>
</dbReference>
<evidence type="ECO:0000313" key="2">
    <source>
        <dbReference type="EMBL" id="RQH06171.1"/>
    </source>
</evidence>
<organism evidence="2 3">
    <name type="scientific">Paraburkholderia dinghuensis</name>
    <dbReference type="NCBI Taxonomy" id="2305225"/>
    <lineage>
        <taxon>Bacteria</taxon>
        <taxon>Pseudomonadati</taxon>
        <taxon>Pseudomonadota</taxon>
        <taxon>Betaproteobacteria</taxon>
        <taxon>Burkholderiales</taxon>
        <taxon>Burkholderiaceae</taxon>
        <taxon>Paraburkholderia</taxon>
    </lineage>
</organism>
<comment type="caution">
    <text evidence="2">The sequence shown here is derived from an EMBL/GenBank/DDBJ whole genome shotgun (WGS) entry which is preliminary data.</text>
</comment>
<accession>A0A3N6N607</accession>
<evidence type="ECO:0000259" key="1">
    <source>
        <dbReference type="Pfam" id="PF02796"/>
    </source>
</evidence>